<feature type="transmembrane region" description="Helical" evidence="6">
    <location>
        <begin position="142"/>
        <end position="159"/>
    </location>
</feature>
<feature type="domain" description="PAS" evidence="7">
    <location>
        <begin position="738"/>
        <end position="779"/>
    </location>
</feature>
<dbReference type="Pfam" id="PF08447">
    <property type="entry name" value="PAS_3"/>
    <property type="match status" value="1"/>
</dbReference>
<proteinExistence type="predicted"/>
<dbReference type="PROSITE" id="PS50113">
    <property type="entry name" value="PAC"/>
    <property type="match status" value="2"/>
</dbReference>
<feature type="domain" description="PAS" evidence="7">
    <location>
        <begin position="637"/>
        <end position="687"/>
    </location>
</feature>
<accession>A0A848ISY1</accession>
<reference evidence="9 10" key="1">
    <citation type="submission" date="2020-04" db="EMBL/GenBank/DDBJ databases">
        <title>Flammeovirgaceae bacterium KN852 isolated from deep sea.</title>
        <authorList>
            <person name="Zhang D.-C."/>
        </authorList>
    </citation>
    <scope>NUCLEOTIDE SEQUENCE [LARGE SCALE GENOMIC DNA]</scope>
    <source>
        <strain evidence="9 10">KN852</strain>
    </source>
</reference>
<dbReference type="PROSITE" id="PS50112">
    <property type="entry name" value="PAS"/>
    <property type="match status" value="4"/>
</dbReference>
<feature type="domain" description="PAS" evidence="7">
    <location>
        <begin position="863"/>
        <end position="907"/>
    </location>
</feature>
<dbReference type="InterPro" id="IPR000014">
    <property type="entry name" value="PAS"/>
</dbReference>
<evidence type="ECO:0000256" key="6">
    <source>
        <dbReference type="SAM" id="Phobius"/>
    </source>
</evidence>
<keyword evidence="3" id="KW-0597">Phosphoprotein</keyword>
<dbReference type="Pfam" id="PF13426">
    <property type="entry name" value="PAS_9"/>
    <property type="match status" value="3"/>
</dbReference>
<name>A0A848ISY1_9BACT</name>
<evidence type="ECO:0000259" key="7">
    <source>
        <dbReference type="PROSITE" id="PS50112"/>
    </source>
</evidence>
<evidence type="ECO:0000313" key="9">
    <source>
        <dbReference type="EMBL" id="NMM47437.1"/>
    </source>
</evidence>
<feature type="transmembrane region" description="Helical" evidence="6">
    <location>
        <begin position="51"/>
        <end position="72"/>
    </location>
</feature>
<dbReference type="Pfam" id="PF13188">
    <property type="entry name" value="PAS_8"/>
    <property type="match status" value="1"/>
</dbReference>
<comment type="catalytic activity">
    <reaction evidence="1">
        <text>ATP + protein L-histidine = ADP + protein N-phospho-L-histidine.</text>
        <dbReference type="EC" id="2.7.13.3"/>
    </reaction>
</comment>
<dbReference type="SUPFAM" id="SSF55785">
    <property type="entry name" value="PYP-like sensor domain (PAS domain)"/>
    <property type="match status" value="6"/>
</dbReference>
<dbReference type="EC" id="2.7.13.3" evidence="2"/>
<dbReference type="InterPro" id="IPR000700">
    <property type="entry name" value="PAS-assoc_C"/>
</dbReference>
<keyword evidence="4" id="KW-0808">Transferase</keyword>
<evidence type="ECO:0000256" key="5">
    <source>
        <dbReference type="ARBA" id="ARBA00022777"/>
    </source>
</evidence>
<organism evidence="9 10">
    <name type="scientific">Marinigracilibium pacificum</name>
    <dbReference type="NCBI Taxonomy" id="2729599"/>
    <lineage>
        <taxon>Bacteria</taxon>
        <taxon>Pseudomonadati</taxon>
        <taxon>Bacteroidota</taxon>
        <taxon>Cytophagia</taxon>
        <taxon>Cytophagales</taxon>
        <taxon>Flammeovirgaceae</taxon>
        <taxon>Marinigracilibium</taxon>
    </lineage>
</organism>
<keyword evidence="6" id="KW-1133">Transmembrane helix</keyword>
<feature type="transmembrane region" description="Helical" evidence="6">
    <location>
        <begin position="26"/>
        <end position="45"/>
    </location>
</feature>
<dbReference type="AlphaFoldDB" id="A0A848ISY1"/>
<dbReference type="GO" id="GO:0006355">
    <property type="term" value="P:regulation of DNA-templated transcription"/>
    <property type="evidence" value="ECO:0007669"/>
    <property type="project" value="InterPro"/>
</dbReference>
<evidence type="ECO:0000259" key="8">
    <source>
        <dbReference type="PROSITE" id="PS50113"/>
    </source>
</evidence>
<protein>
    <recommendedName>
        <fullName evidence="2">histidine kinase</fullName>
        <ecNumber evidence="2">2.7.13.3</ecNumber>
    </recommendedName>
</protein>
<dbReference type="NCBIfam" id="TIGR00229">
    <property type="entry name" value="sensory_box"/>
    <property type="match status" value="6"/>
</dbReference>
<comment type="caution">
    <text evidence="9">The sequence shown here is derived from an EMBL/GenBank/DDBJ whole genome shotgun (WGS) entry which is preliminary data.</text>
</comment>
<dbReference type="SMART" id="SM00086">
    <property type="entry name" value="PAC"/>
    <property type="match status" value="3"/>
</dbReference>
<dbReference type="RefSeq" id="WP_169678060.1">
    <property type="nucleotide sequence ID" value="NZ_JABBNU010000002.1"/>
</dbReference>
<dbReference type="InterPro" id="IPR010559">
    <property type="entry name" value="Sig_transdc_His_kin_internal"/>
</dbReference>
<evidence type="ECO:0000256" key="1">
    <source>
        <dbReference type="ARBA" id="ARBA00000085"/>
    </source>
</evidence>
<dbReference type="InterPro" id="IPR013655">
    <property type="entry name" value="PAS_fold_3"/>
</dbReference>
<feature type="domain" description="PAC" evidence="8">
    <location>
        <begin position="691"/>
        <end position="741"/>
    </location>
</feature>
<sequence length="1205" mass="137652">MLLKWLKRLSEIGIVDGLEYVDKRSIAVSNNVSTALILISILFLISNPLNYGITVSYNTIITIGVLCVPYALNYLRNYTLAKFFISWTPPLLFLLQMVSFMKTLEVIPDSLFTGSRFFIVAFGCIPYFLFRINPPYKLIISVIPYLLVLMFMDEIFEFFDVSMTHPASADIAYHSVSKLAVFSYLFVSGICISLKYIIQSGDKYNLKLISELEVKNKVIADQAKKDLAIVNQKLQKSLTEVKNREYMLNESQRVANIGSWELNKEGVFTFWSDEMYDIFGLNPDLPANEINLKELVGNENSLKLQKINELLISNPYEKSYETTVLIETSFGYKKWVSFISSAFLEEDGVYGFRGICHDVTKAKESELLLKSSNQKYKNLFEQAYYSILLINSEGIILDANQSFCDLIESKRSLILLKKTSELIEFIDPFIVELKKLNTNEIYELQGIVETQSGEEKIVEVNIKGHGENLHMVVIRDVTKLRLAEEQLRQSESLFRTSFESSALGMAMFDLEGNYFDVNVKFSEITGYTKAEVLQLNFIDIIFKEDRGFDLENFESSLEGNKDYYKVEKRLIHKTGAIVWVNVTVSLIKTEDDKPLHFVSQVEDITDRKYAELELIEAETKFRTLVEKSMVGVYIVKDGKFVYVNQAFATILGYSTEELTEINYIDSIVHPDSKTEVIQNMASRLEGEVDSMRYEIKGIHKNGSIVWVEVFGSKIVYQGSDSIIGTLIDITDRKLHESEQQLFKSVVGSIDEAIISISSRGVINSWNRGAYRIFGIKRKDANSNHLSKIFNEFDLDIDQLVKTTLNEDQAIENIEKPIHVNGENKIITLSIYPLEVGDVDEKGAVVIARDITFSVQAQRALIESELKYRTLVEQAPEALVMYDLEKKVFVEVSKSAEEMFVYSREELLTMSPVDLSSNFQATSDDSNSKLLSYYENAYEIGRQSFNWVFVDSKGKEIPCEVILVKLPSQDRRLVRGSIIDISERIRREQQLAEANKKIGELKLTALRSVMSPHFIFNVLNSIQYFIGKNDRLNAINYLSTFSKLIRSILTHSVDNKISLSDEIQMLKNYVNLEMLRFENQFDFEFVIDSKLDTDSIEIPSLLIQPYVENAILHGLYNKIDKGKLIIAVEEKGDVLYFTIEDNGIGREAAKALKSKNFPKHQSMGLKLTEERLRLINENKNISFYLEDLKDNDGNALGTRVVIGILV</sequence>
<feature type="transmembrane region" description="Helical" evidence="6">
    <location>
        <begin position="84"/>
        <end position="104"/>
    </location>
</feature>
<dbReference type="SMART" id="SM00091">
    <property type="entry name" value="PAS"/>
    <property type="match status" value="6"/>
</dbReference>
<dbReference type="Pfam" id="PF00989">
    <property type="entry name" value="PAS"/>
    <property type="match status" value="1"/>
</dbReference>
<evidence type="ECO:0000313" key="10">
    <source>
        <dbReference type="Proteomes" id="UP000559010"/>
    </source>
</evidence>
<feature type="transmembrane region" description="Helical" evidence="6">
    <location>
        <begin position="110"/>
        <end position="130"/>
    </location>
</feature>
<dbReference type="Gene3D" id="3.30.565.10">
    <property type="entry name" value="Histidine kinase-like ATPase, C-terminal domain"/>
    <property type="match status" value="1"/>
</dbReference>
<dbReference type="PANTHER" id="PTHR43304:SF1">
    <property type="entry name" value="PAC DOMAIN-CONTAINING PROTEIN"/>
    <property type="match status" value="1"/>
</dbReference>
<gene>
    <name evidence="9" type="ORF">HH304_03435</name>
</gene>
<dbReference type="EMBL" id="JABBNU010000002">
    <property type="protein sequence ID" value="NMM47437.1"/>
    <property type="molecule type" value="Genomic_DNA"/>
</dbReference>
<dbReference type="GO" id="GO:0000155">
    <property type="term" value="F:phosphorelay sensor kinase activity"/>
    <property type="evidence" value="ECO:0007669"/>
    <property type="project" value="InterPro"/>
</dbReference>
<dbReference type="InterPro" id="IPR035965">
    <property type="entry name" value="PAS-like_dom_sf"/>
</dbReference>
<dbReference type="Pfam" id="PF06580">
    <property type="entry name" value="His_kinase"/>
    <property type="match status" value="1"/>
</dbReference>
<evidence type="ECO:0000256" key="2">
    <source>
        <dbReference type="ARBA" id="ARBA00012438"/>
    </source>
</evidence>
<dbReference type="InterPro" id="IPR001610">
    <property type="entry name" value="PAC"/>
</dbReference>
<keyword evidence="6" id="KW-0472">Membrane</keyword>
<keyword evidence="10" id="KW-1185">Reference proteome</keyword>
<dbReference type="SUPFAM" id="SSF55874">
    <property type="entry name" value="ATPase domain of HSP90 chaperone/DNA topoisomerase II/histidine kinase"/>
    <property type="match status" value="1"/>
</dbReference>
<dbReference type="InterPro" id="IPR036890">
    <property type="entry name" value="HATPase_C_sf"/>
</dbReference>
<keyword evidence="6" id="KW-0812">Transmembrane</keyword>
<dbReference type="PANTHER" id="PTHR43304">
    <property type="entry name" value="PHYTOCHROME-LIKE PROTEIN CPH1"/>
    <property type="match status" value="1"/>
</dbReference>
<dbReference type="InterPro" id="IPR052162">
    <property type="entry name" value="Sensor_kinase/Photoreceptor"/>
</dbReference>
<feature type="domain" description="PAC" evidence="8">
    <location>
        <begin position="564"/>
        <end position="616"/>
    </location>
</feature>
<keyword evidence="5" id="KW-0418">Kinase</keyword>
<dbReference type="CDD" id="cd00130">
    <property type="entry name" value="PAS"/>
    <property type="match status" value="4"/>
</dbReference>
<dbReference type="GO" id="GO:0016020">
    <property type="term" value="C:membrane"/>
    <property type="evidence" value="ECO:0007669"/>
    <property type="project" value="InterPro"/>
</dbReference>
<dbReference type="Proteomes" id="UP000559010">
    <property type="component" value="Unassembled WGS sequence"/>
</dbReference>
<dbReference type="Gene3D" id="3.30.450.20">
    <property type="entry name" value="PAS domain"/>
    <property type="match status" value="6"/>
</dbReference>
<feature type="domain" description="PAS" evidence="7">
    <location>
        <begin position="490"/>
        <end position="560"/>
    </location>
</feature>
<evidence type="ECO:0000256" key="3">
    <source>
        <dbReference type="ARBA" id="ARBA00022553"/>
    </source>
</evidence>
<dbReference type="InterPro" id="IPR013767">
    <property type="entry name" value="PAS_fold"/>
</dbReference>
<evidence type="ECO:0000256" key="4">
    <source>
        <dbReference type="ARBA" id="ARBA00022679"/>
    </source>
</evidence>